<dbReference type="InterPro" id="IPR017972">
    <property type="entry name" value="Cyt_P450_CS"/>
</dbReference>
<dbReference type="InterPro" id="IPR050121">
    <property type="entry name" value="Cytochrome_P450_monoxygenase"/>
</dbReference>
<dbReference type="PRINTS" id="PR00385">
    <property type="entry name" value="P450"/>
</dbReference>
<keyword evidence="5" id="KW-0503">Monooxygenase</keyword>
<comment type="cofactor">
    <cofactor evidence="1">
        <name>heme</name>
        <dbReference type="ChEBI" id="CHEBI:30413"/>
    </cofactor>
</comment>
<protein>
    <submittedName>
        <fullName evidence="6">Cytochrome P450</fullName>
    </submittedName>
</protein>
<dbReference type="PANTHER" id="PTHR24305:SF166">
    <property type="entry name" value="CYTOCHROME P450 12A4, MITOCHONDRIAL-RELATED"/>
    <property type="match status" value="1"/>
</dbReference>
<dbReference type="Proteomes" id="UP000732399">
    <property type="component" value="Unassembled WGS sequence"/>
</dbReference>
<name>A0ABX1CST8_9SPHN</name>
<keyword evidence="5" id="KW-0349">Heme</keyword>
<evidence type="ECO:0000256" key="2">
    <source>
        <dbReference type="ARBA" id="ARBA00010617"/>
    </source>
</evidence>
<dbReference type="Pfam" id="PF00067">
    <property type="entry name" value="p450"/>
    <property type="match status" value="1"/>
</dbReference>
<comment type="similarity">
    <text evidence="2 5">Belongs to the cytochrome P450 family.</text>
</comment>
<keyword evidence="5" id="KW-0560">Oxidoreductase</keyword>
<accession>A0ABX1CST8</accession>
<dbReference type="SUPFAM" id="SSF48264">
    <property type="entry name" value="Cytochrome P450"/>
    <property type="match status" value="1"/>
</dbReference>
<keyword evidence="7" id="KW-1185">Reference proteome</keyword>
<dbReference type="InterPro" id="IPR001128">
    <property type="entry name" value="Cyt_P450"/>
</dbReference>
<comment type="caution">
    <text evidence="6">The sequence shown here is derived from an EMBL/GenBank/DDBJ whole genome shotgun (WGS) entry which is preliminary data.</text>
</comment>
<dbReference type="RefSeq" id="WP_168135578.1">
    <property type="nucleotide sequence ID" value="NZ_JAAVJH010000012.1"/>
</dbReference>
<dbReference type="EMBL" id="JAAVJH010000012">
    <property type="protein sequence ID" value="NJR80018.1"/>
    <property type="molecule type" value="Genomic_DNA"/>
</dbReference>
<keyword evidence="4 5" id="KW-0408">Iron</keyword>
<evidence type="ECO:0000313" key="7">
    <source>
        <dbReference type="Proteomes" id="UP000732399"/>
    </source>
</evidence>
<dbReference type="PRINTS" id="PR00465">
    <property type="entry name" value="EP450IV"/>
</dbReference>
<evidence type="ECO:0000256" key="1">
    <source>
        <dbReference type="ARBA" id="ARBA00001971"/>
    </source>
</evidence>
<evidence type="ECO:0000256" key="5">
    <source>
        <dbReference type="RuleBase" id="RU000461"/>
    </source>
</evidence>
<evidence type="ECO:0000256" key="4">
    <source>
        <dbReference type="ARBA" id="ARBA00023004"/>
    </source>
</evidence>
<dbReference type="PANTHER" id="PTHR24305">
    <property type="entry name" value="CYTOCHROME P450"/>
    <property type="match status" value="1"/>
</dbReference>
<dbReference type="Gene3D" id="1.10.630.10">
    <property type="entry name" value="Cytochrome P450"/>
    <property type="match status" value="1"/>
</dbReference>
<evidence type="ECO:0000313" key="6">
    <source>
        <dbReference type="EMBL" id="NJR80018.1"/>
    </source>
</evidence>
<organism evidence="6 7">
    <name type="scientific">Sphingomonas corticis</name>
    <dbReference type="NCBI Taxonomy" id="2722791"/>
    <lineage>
        <taxon>Bacteria</taxon>
        <taxon>Pseudomonadati</taxon>
        <taxon>Pseudomonadota</taxon>
        <taxon>Alphaproteobacteria</taxon>
        <taxon>Sphingomonadales</taxon>
        <taxon>Sphingomonadaceae</taxon>
        <taxon>Sphingomonas</taxon>
    </lineage>
</organism>
<dbReference type="InterPro" id="IPR002403">
    <property type="entry name" value="Cyt_P450_E_grp-IV"/>
</dbReference>
<reference evidence="6 7" key="1">
    <citation type="submission" date="2020-03" db="EMBL/GenBank/DDBJ databases">
        <authorList>
            <person name="Wang L."/>
            <person name="He N."/>
            <person name="Li Y."/>
            <person name="Fang Y."/>
            <person name="Zhang F."/>
        </authorList>
    </citation>
    <scope>NUCLEOTIDE SEQUENCE [LARGE SCALE GENOMIC DNA]</scope>
    <source>
        <strain evidence="6 7">36D10-4-7</strain>
    </source>
</reference>
<evidence type="ECO:0000256" key="3">
    <source>
        <dbReference type="ARBA" id="ARBA00022723"/>
    </source>
</evidence>
<dbReference type="InterPro" id="IPR036396">
    <property type="entry name" value="Cyt_P450_sf"/>
</dbReference>
<gene>
    <name evidence="6" type="ORF">HBH26_15650</name>
</gene>
<dbReference type="PROSITE" id="PS00086">
    <property type="entry name" value="CYTOCHROME_P450"/>
    <property type="match status" value="1"/>
</dbReference>
<proteinExistence type="inferred from homology"/>
<keyword evidence="3 5" id="KW-0479">Metal-binding</keyword>
<sequence>MQPLLVPPFPYRSRDWPPVWTSFVGRRASNSVYGWPDEAFDIAWRTRRVLGHTVHLVSEPDAIGRVLLDNKANYERPALVRRLLRGGLGDGLFNAEGESWREQRRIVAPTFSPAAVAGFAKPIAHVVQEQVARWPAGTRPMDMAAEATSATMGIIAATLFGGDSRLTAPAAAGHITAMLDAAGRARLTALLGMPALGPGSSRARAGGRFLRDTLGALADERARTGGRDDFFGGLVAALHARYPAPQARELAVDNAVTFYVAGHETTANALTWTIYLLAAQPLLQETLRVEALAALGGDVETLDARLPRLRAVLDEALRLYPPAPRLDREAMADDELAGHAVRRGDLVSIWPYVLHRHRAWWDQPDAFDPERFLGDRRVGMHRYQYLPFGAGPRVCVGARFAVVEALIVLAHWLAARRFSLRGGPPPVPVGRVTLRPAGGMPLELAPV</sequence>